<evidence type="ECO:0000313" key="2">
    <source>
        <dbReference type="EMBL" id="EDO06572.1"/>
    </source>
</evidence>
<feature type="region of interest" description="Disordered" evidence="1">
    <location>
        <begin position="116"/>
        <end position="151"/>
    </location>
</feature>
<reference evidence="2 3" key="1">
    <citation type="journal article" date="2007" name="PLoS Pathog.">
        <title>Genome sequence of Babesia bovis and comparative analysis of apicomplexan hemoprotozoa.</title>
        <authorList>
            <person name="Brayton K.A."/>
            <person name="Lau A.O.T."/>
            <person name="Herndon D.R."/>
            <person name="Hannick L."/>
            <person name="Kappmeyer L.S."/>
            <person name="Berens S.J."/>
            <person name="Bidwell S.L."/>
            <person name="Brown W.C."/>
            <person name="Crabtree J."/>
            <person name="Fadrosh D."/>
            <person name="Feldblum T."/>
            <person name="Forberger H.A."/>
            <person name="Haas B.J."/>
            <person name="Howell J.M."/>
            <person name="Khouri H."/>
            <person name="Koo H."/>
            <person name="Mann D.J."/>
            <person name="Norimine J."/>
            <person name="Paulsen I.T."/>
            <person name="Radune D."/>
            <person name="Ren Q."/>
            <person name="Smith R.K. Jr."/>
            <person name="Suarez C.E."/>
            <person name="White O."/>
            <person name="Wortman J.R."/>
            <person name="Knowles D.P. Jr."/>
            <person name="McElwain T.F."/>
            <person name="Nene V.M."/>
        </authorList>
    </citation>
    <scope>NUCLEOTIDE SEQUENCE [LARGE SCALE GENOMIC DNA]</scope>
    <source>
        <strain evidence="2">T2Bo</strain>
    </source>
</reference>
<dbReference type="EMBL" id="AAXT01000003">
    <property type="protein sequence ID" value="EDO06572.1"/>
    <property type="molecule type" value="Genomic_DNA"/>
</dbReference>
<comment type="caution">
    <text evidence="2">The sequence shown here is derived from an EMBL/GenBank/DDBJ whole genome shotgun (WGS) entry which is preliminary data.</text>
</comment>
<dbReference type="InParanoid" id="A7AUG1"/>
<accession>A7AUG1</accession>
<dbReference type="AlphaFoldDB" id="A7AUG1"/>
<protein>
    <submittedName>
        <fullName evidence="2">Uncharacterized protein</fullName>
    </submittedName>
</protein>
<reference evidence="3" key="2">
    <citation type="journal article" date="2020" name="Data Brief">
        <title>Transcriptome dataset of Babesia bovis life stages within vertebrate and invertebrate hosts.</title>
        <authorList>
            <person name="Ueti M.W."/>
            <person name="Johnson W.C."/>
            <person name="Kappmeyer L.S."/>
            <person name="Herndon D.R."/>
            <person name="Mousel M.R."/>
            <person name="Reif K.E."/>
            <person name="Taus N.S."/>
            <person name="Ifeonu O.O."/>
            <person name="Silva J.C."/>
            <person name="Suarez C.E."/>
            <person name="Brayton K.A."/>
        </authorList>
    </citation>
    <scope>NUCLEOTIDE SEQUENCE [LARGE SCALE GENOMIC DNA]</scope>
</reference>
<gene>
    <name evidence="2" type="ORF">BBOV_II006220</name>
</gene>
<evidence type="ECO:0000313" key="3">
    <source>
        <dbReference type="Proteomes" id="UP000002173"/>
    </source>
</evidence>
<name>A7AUG1_BABBO</name>
<dbReference type="OMA" id="RISAGYH"/>
<feature type="compositionally biased region" description="Polar residues" evidence="1">
    <location>
        <begin position="60"/>
        <end position="70"/>
    </location>
</feature>
<dbReference type="GeneID" id="5478374"/>
<organism evidence="2 3">
    <name type="scientific">Babesia bovis</name>
    <dbReference type="NCBI Taxonomy" id="5865"/>
    <lineage>
        <taxon>Eukaryota</taxon>
        <taxon>Sar</taxon>
        <taxon>Alveolata</taxon>
        <taxon>Apicomplexa</taxon>
        <taxon>Aconoidasida</taxon>
        <taxon>Piroplasmida</taxon>
        <taxon>Babesiidae</taxon>
        <taxon>Babesia</taxon>
    </lineage>
</organism>
<feature type="compositionally biased region" description="Basic and acidic residues" evidence="1">
    <location>
        <begin position="128"/>
        <end position="145"/>
    </location>
</feature>
<dbReference type="VEuPathDB" id="PiroplasmaDB:BBOV_II006220"/>
<dbReference type="Proteomes" id="UP000002173">
    <property type="component" value="Unassembled WGS sequence"/>
</dbReference>
<evidence type="ECO:0000256" key="1">
    <source>
        <dbReference type="SAM" id="MobiDB-lite"/>
    </source>
</evidence>
<dbReference type="KEGG" id="bbo:BBOV_II006220"/>
<feature type="region of interest" description="Disordered" evidence="1">
    <location>
        <begin position="45"/>
        <end position="76"/>
    </location>
</feature>
<reference evidence="3" key="3">
    <citation type="journal article" date="2021" name="Int. J. Parasitol.">
        <title>Comparative analysis of gene expression between Babesia bovis blood stages and kinetes allowed by improved genome annotation.</title>
        <authorList>
            <person name="Ueti M.W."/>
            <person name="Johnson W.C."/>
            <person name="Kappmeyer L.S."/>
            <person name="Herndon D.R."/>
            <person name="Mousel M.R."/>
            <person name="Reif K.E."/>
            <person name="Taus N.S."/>
            <person name="Ifeonu O.O."/>
            <person name="Silva J.C."/>
            <person name="Suarez C.E."/>
            <person name="Brayton K.A."/>
        </authorList>
    </citation>
    <scope>NUCLEOTIDE SEQUENCE [LARGE SCALE GENOMIC DNA]</scope>
</reference>
<dbReference type="eggNOG" id="ENOG502QYJG">
    <property type="taxonomic scope" value="Eukaryota"/>
</dbReference>
<proteinExistence type="predicted"/>
<dbReference type="RefSeq" id="XP_001610140.1">
    <property type="nucleotide sequence ID" value="XM_001610090.1"/>
</dbReference>
<keyword evidence="3" id="KW-1185">Reference proteome</keyword>
<sequence>MKLPQNTAFCREIHLQLANVNPRISAGYHTGHWLSSNHGCTVSPKVNQPGSLHYLDTKNKNTVPRNNQSDPGPYKPLDIQEHNTLNILGYRCPWSNMHTRAFIRYYNTRKCESTNPRYRPTKPVGNRYTKESEDKDPYKYARIKPDPNSTENIGNYYDIRDPRNNVVSPGFHTADPRATVTSRELTTEQLCLEEMDSIVDLNTDDNDVIQLKKRCLVTGTWSTVEAPIDTLTPSDTIEAVLHNCPDYAHLRSVEAMYKHMEILEDAGITHSHNEILGQLVEHICTLANNKAFKVNQAILIAMIYDRHNMLTDELTYAIIKVIKEQLYALRSYDIAAAVMVYGKYKDRFSPMLNALGLVFYDLMVAGKTAVEPKGPNPNEMIAVVKAYGNANMPVKRVIDATYGVLYNHINEMTKTQLTVVLQSFFQLTKDSNYVEMYTKAIAALVGEPLIYVDNFQAYAEEQLGIDFNTPKNIYNVELLKQNDDITIPDTLKFMDAMARCNSELLINSVHTRIEFKRLWSDNIRKGIMPWKGPVISTQAESISTEQVPYASTFVDRPKEVNYKDQIIVLHKRMLEMLRNIVEPIIDPIWYLEVIYARSNVEPRESMLDKHSLYTTGIKNTNSKKYPMPIFKPDMLAAFSESDFANAAWEYIESIRLFTTAIPDSGHKKLSTQDFIKEVTDDISLGSCTNDQVVHLNEYDIPQCIAALNDYGRYDTGLLTETAWCLGALYFRTLFITPNSLDNIYPRSLVLQHPYLCFIESDDTQMIPEIHRIKQCDHRFYKPAPVYAHMLQGNPGLYGLAIYSIGNVIHRISTQDVHSVLCMLQQVNDAVQNIIHPFYVTRNLGNPLHQYSALYYTGNLVMCHKRDEIPESVINTIVIQTQNSIMEVLKSEPFKHVGAILNNAVISLFTYIITEREQESIELTIAEMSQMSFTVSMITAFYDMVTNQENGVRNHIELQQRILKLIGTEINNLSKDEIDWQHDQQISLVSRNMKHEETRTYADKIDTIAIKIEANDYNKLTEALGPAVIMVPLNSGTLELIHTTMQIMYKRVQYMGPRELIRAVISILDMQTALNMMQNVTEEDPQAQVVQLLEILKIICKQKISAQNIDTQDKERFSRHGRQTLNSVLE</sequence>